<gene>
    <name evidence="2" type="ORF">SDC9_160344</name>
</gene>
<dbReference type="EMBL" id="VSSQ01059470">
    <property type="protein sequence ID" value="MPN13024.1"/>
    <property type="molecule type" value="Genomic_DNA"/>
</dbReference>
<reference evidence="2" key="1">
    <citation type="submission" date="2019-08" db="EMBL/GenBank/DDBJ databases">
        <authorList>
            <person name="Kucharzyk K."/>
            <person name="Murdoch R.W."/>
            <person name="Higgins S."/>
            <person name="Loffler F."/>
        </authorList>
    </citation>
    <scope>NUCLEOTIDE SEQUENCE</scope>
</reference>
<name>A0A645FKT0_9ZZZZ</name>
<feature type="region of interest" description="Disordered" evidence="1">
    <location>
        <begin position="127"/>
        <end position="169"/>
    </location>
</feature>
<accession>A0A645FKT0</accession>
<dbReference type="AlphaFoldDB" id="A0A645FKT0"/>
<organism evidence="2">
    <name type="scientific">bioreactor metagenome</name>
    <dbReference type="NCBI Taxonomy" id="1076179"/>
    <lineage>
        <taxon>unclassified sequences</taxon>
        <taxon>metagenomes</taxon>
        <taxon>ecological metagenomes</taxon>
    </lineage>
</organism>
<proteinExistence type="predicted"/>
<feature type="compositionally biased region" description="Low complexity" evidence="1">
    <location>
        <begin position="146"/>
        <end position="162"/>
    </location>
</feature>
<sequence length="169" mass="18098">MSLVSINSPRRLSLMAPIKDCGGRIMARWTTEGLPSSCRKLSNASPVARLVMASCVSKAGLTRKVWATEAITFCSAGVKARSACCTRADSWLSILLGTSAGFWVMKNTPTPLERIRRMVSWILSSNSLGQSSNSRCASSKKNTICGRSSSPRSGSSSYSSPSIHSMKAE</sequence>
<comment type="caution">
    <text evidence="2">The sequence shown here is derived from an EMBL/GenBank/DDBJ whole genome shotgun (WGS) entry which is preliminary data.</text>
</comment>
<evidence type="ECO:0000313" key="2">
    <source>
        <dbReference type="EMBL" id="MPN13024.1"/>
    </source>
</evidence>
<protein>
    <submittedName>
        <fullName evidence="2">Uncharacterized protein</fullName>
    </submittedName>
</protein>
<evidence type="ECO:0000256" key="1">
    <source>
        <dbReference type="SAM" id="MobiDB-lite"/>
    </source>
</evidence>